<evidence type="ECO:0000256" key="3">
    <source>
        <dbReference type="RuleBase" id="RU004508"/>
    </source>
</evidence>
<dbReference type="AlphaFoldDB" id="S0EXE1"/>
<dbReference type="PANTHER" id="PTHR30244:SF34">
    <property type="entry name" value="DTDP-4-AMINO-4,6-DIDEOXYGALACTOSE TRANSAMINASE"/>
    <property type="match status" value="1"/>
</dbReference>
<dbReference type="HOGENOM" id="CLU_033332_7_2_0"/>
<dbReference type="InterPro" id="IPR000653">
    <property type="entry name" value="DegT/StrS_aminotransferase"/>
</dbReference>
<accession>S0EXE1</accession>
<dbReference type="SUPFAM" id="SSF53383">
    <property type="entry name" value="PLP-dependent transferases"/>
    <property type="match status" value="1"/>
</dbReference>
<dbReference type="OrthoDB" id="9810913at2"/>
<feature type="modified residue" description="N6-(pyridoxal phosphate)lysine" evidence="2">
    <location>
        <position position="204"/>
    </location>
</feature>
<dbReference type="eggNOG" id="COG0399">
    <property type="taxonomic scope" value="Bacteria"/>
</dbReference>
<dbReference type="KEGG" id="ccz:CCALI_00632"/>
<dbReference type="EMBL" id="HF951689">
    <property type="protein sequence ID" value="CCW34458.1"/>
    <property type="molecule type" value="Genomic_DNA"/>
</dbReference>
<sequence>MFATTQELLAINGGKPVRDRQRHPWPRWPIFGHAEEQALKRALQSGQWWYVGGVEGVSFEKEFATFQQAQYGVACTNGTAAIEIAIRSLNIGYGDEVIVPSYTFIASASAPLMAGALPVFVDVDPQTYNIDPDQVEAAITPRTKAIIAVHLTGRPADMDRLLEIAKRHNLYLIEDAAQAHGAEWRGRRVGALGDLGTFSFQASKNLNAGEGGIVLSNNEALADAAWSIMNVGRSRGGQWYEHPFPGSNYRMTEFQAALLRVQLQRLPQQIQLRSRNAAYLRQLLAQIPGILLPIEDERITCQSYHLYAFRYQKDAFGGHSLEEFLRALNAEGIPSMSTYRPLHQQPIFAHHAARLAALTDGKITMDYTKIHHPVCEQLCAECVWLPQYVLLGTQQDVEDIATAIARIQKAWT</sequence>
<evidence type="ECO:0000256" key="2">
    <source>
        <dbReference type="PIRSR" id="PIRSR000390-2"/>
    </source>
</evidence>
<proteinExistence type="inferred from homology"/>
<dbReference type="STRING" id="454171.CP488_00521"/>
<dbReference type="RefSeq" id="WP_016482020.1">
    <property type="nucleotide sequence ID" value="NC_021487.1"/>
</dbReference>
<dbReference type="PIRSF" id="PIRSF000390">
    <property type="entry name" value="PLP_StrS"/>
    <property type="match status" value="1"/>
</dbReference>
<feature type="active site" description="Proton acceptor" evidence="1">
    <location>
        <position position="204"/>
    </location>
</feature>
<dbReference type="GO" id="GO:0008483">
    <property type="term" value="F:transaminase activity"/>
    <property type="evidence" value="ECO:0007669"/>
    <property type="project" value="TreeGrafter"/>
</dbReference>
<dbReference type="GO" id="GO:0030170">
    <property type="term" value="F:pyridoxal phosphate binding"/>
    <property type="evidence" value="ECO:0007669"/>
    <property type="project" value="TreeGrafter"/>
</dbReference>
<dbReference type="Gene3D" id="3.40.640.10">
    <property type="entry name" value="Type I PLP-dependent aspartate aminotransferase-like (Major domain)"/>
    <property type="match status" value="1"/>
</dbReference>
<keyword evidence="2 3" id="KW-0663">Pyridoxal phosphate</keyword>
<dbReference type="PANTHER" id="PTHR30244">
    <property type="entry name" value="TRANSAMINASE"/>
    <property type="match status" value="1"/>
</dbReference>
<dbReference type="InParanoid" id="S0EXE1"/>
<evidence type="ECO:0000313" key="4">
    <source>
        <dbReference type="EMBL" id="CCW34458.1"/>
    </source>
</evidence>
<dbReference type="InterPro" id="IPR015421">
    <property type="entry name" value="PyrdxlP-dep_Trfase_major"/>
</dbReference>
<dbReference type="GO" id="GO:0000271">
    <property type="term" value="P:polysaccharide biosynthetic process"/>
    <property type="evidence" value="ECO:0007669"/>
    <property type="project" value="TreeGrafter"/>
</dbReference>
<dbReference type="InterPro" id="IPR015422">
    <property type="entry name" value="PyrdxlP-dep_Trfase_small"/>
</dbReference>
<protein>
    <submittedName>
        <fullName evidence="4">Predicted pyridoxal phosphate-dependent enzyme apparently involved in regulation of cell wall biogenesis</fullName>
    </submittedName>
</protein>
<name>S0EXE1_CHTCT</name>
<organism evidence="4 5">
    <name type="scientific">Chthonomonas calidirosea (strain DSM 23976 / ICMP 18418 / T49)</name>
    <dbReference type="NCBI Taxonomy" id="1303518"/>
    <lineage>
        <taxon>Bacteria</taxon>
        <taxon>Bacillati</taxon>
        <taxon>Armatimonadota</taxon>
        <taxon>Chthonomonadia</taxon>
        <taxon>Chthonomonadales</taxon>
        <taxon>Chthonomonadaceae</taxon>
        <taxon>Chthonomonas</taxon>
    </lineage>
</organism>
<gene>
    <name evidence="4" type="ORF">CCALI_00632</name>
</gene>
<dbReference type="Gene3D" id="3.90.1150.10">
    <property type="entry name" value="Aspartate Aminotransferase, domain 1"/>
    <property type="match status" value="1"/>
</dbReference>
<reference evidence="5" key="1">
    <citation type="submission" date="2013-03" db="EMBL/GenBank/DDBJ databases">
        <title>Genome sequence of Chthonomonas calidirosea, the first sequenced genome from the Armatimonadetes phylum (formally candidate division OP10).</title>
        <authorList>
            <person name="Lee K.C.Y."/>
            <person name="Morgan X.C."/>
            <person name="Dunfield P.F."/>
            <person name="Tamas I."/>
            <person name="Houghton K.M."/>
            <person name="Vyssotski M."/>
            <person name="Ryan J.L.J."/>
            <person name="Lagutin K."/>
            <person name="McDonald I.R."/>
            <person name="Stott M.B."/>
        </authorList>
    </citation>
    <scope>NUCLEOTIDE SEQUENCE [LARGE SCALE GENOMIC DNA]</scope>
    <source>
        <strain evidence="5">DSM 23976 / ICMP 18418 / T49</strain>
    </source>
</reference>
<keyword evidence="5" id="KW-1185">Reference proteome</keyword>
<dbReference type="InterPro" id="IPR015424">
    <property type="entry name" value="PyrdxlP-dep_Trfase"/>
</dbReference>
<evidence type="ECO:0000313" key="5">
    <source>
        <dbReference type="Proteomes" id="UP000014227"/>
    </source>
</evidence>
<evidence type="ECO:0000256" key="1">
    <source>
        <dbReference type="PIRSR" id="PIRSR000390-1"/>
    </source>
</evidence>
<dbReference type="Pfam" id="PF01041">
    <property type="entry name" value="DegT_DnrJ_EryC1"/>
    <property type="match status" value="1"/>
</dbReference>
<dbReference type="CDD" id="cd00616">
    <property type="entry name" value="AHBA_syn"/>
    <property type="match status" value="1"/>
</dbReference>
<dbReference type="Proteomes" id="UP000014227">
    <property type="component" value="Chromosome I"/>
</dbReference>
<comment type="similarity">
    <text evidence="3">Belongs to the DegT/DnrJ/EryC1 family.</text>
</comment>
<dbReference type="PATRIC" id="fig|1303518.3.peg.636"/>